<keyword evidence="3" id="KW-0812">Transmembrane</keyword>
<reference evidence="7 9" key="1">
    <citation type="journal article" date="2011" name="Nature">
        <title>The Medicago genome provides insight into the evolution of rhizobial symbioses.</title>
        <authorList>
            <person name="Young N.D."/>
            <person name="Debelle F."/>
            <person name="Oldroyd G.E."/>
            <person name="Geurts R."/>
            <person name="Cannon S.B."/>
            <person name="Udvardi M.K."/>
            <person name="Benedito V.A."/>
            <person name="Mayer K.F."/>
            <person name="Gouzy J."/>
            <person name="Schoof H."/>
            <person name="Van de Peer Y."/>
            <person name="Proost S."/>
            <person name="Cook D.R."/>
            <person name="Meyers B.C."/>
            <person name="Spannagl M."/>
            <person name="Cheung F."/>
            <person name="De Mita S."/>
            <person name="Krishnakumar V."/>
            <person name="Gundlach H."/>
            <person name="Zhou S."/>
            <person name="Mudge J."/>
            <person name="Bharti A.K."/>
            <person name="Murray J.D."/>
            <person name="Naoumkina M.A."/>
            <person name="Rosen B."/>
            <person name="Silverstein K.A."/>
            <person name="Tang H."/>
            <person name="Rombauts S."/>
            <person name="Zhao P.X."/>
            <person name="Zhou P."/>
            <person name="Barbe V."/>
            <person name="Bardou P."/>
            <person name="Bechner M."/>
            <person name="Bellec A."/>
            <person name="Berger A."/>
            <person name="Berges H."/>
            <person name="Bidwell S."/>
            <person name="Bisseling T."/>
            <person name="Choisne N."/>
            <person name="Couloux A."/>
            <person name="Denny R."/>
            <person name="Deshpande S."/>
            <person name="Dai X."/>
            <person name="Doyle J.J."/>
            <person name="Dudez A.M."/>
            <person name="Farmer A.D."/>
            <person name="Fouteau S."/>
            <person name="Franken C."/>
            <person name="Gibelin C."/>
            <person name="Gish J."/>
            <person name="Goldstein S."/>
            <person name="Gonzalez A.J."/>
            <person name="Green P.J."/>
            <person name="Hallab A."/>
            <person name="Hartog M."/>
            <person name="Hua A."/>
            <person name="Humphray S.J."/>
            <person name="Jeong D.H."/>
            <person name="Jing Y."/>
            <person name="Jocker A."/>
            <person name="Kenton S.M."/>
            <person name="Kim D.J."/>
            <person name="Klee K."/>
            <person name="Lai H."/>
            <person name="Lang C."/>
            <person name="Lin S."/>
            <person name="Macmil S.L."/>
            <person name="Magdelenat G."/>
            <person name="Matthews L."/>
            <person name="McCorrison J."/>
            <person name="Monaghan E.L."/>
            <person name="Mun J.H."/>
            <person name="Najar F.Z."/>
            <person name="Nicholson C."/>
            <person name="Noirot C."/>
            <person name="O'Bleness M."/>
            <person name="Paule C.R."/>
            <person name="Poulain J."/>
            <person name="Prion F."/>
            <person name="Qin B."/>
            <person name="Qu C."/>
            <person name="Retzel E.F."/>
            <person name="Riddle C."/>
            <person name="Sallet E."/>
            <person name="Samain S."/>
            <person name="Samson N."/>
            <person name="Sanders I."/>
            <person name="Saurat O."/>
            <person name="Scarpelli C."/>
            <person name="Schiex T."/>
            <person name="Segurens B."/>
            <person name="Severin A.J."/>
            <person name="Sherrier D.J."/>
            <person name="Shi R."/>
            <person name="Sims S."/>
            <person name="Singer S.R."/>
            <person name="Sinharoy S."/>
            <person name="Sterck L."/>
            <person name="Viollet A."/>
            <person name="Wang B.B."/>
            <person name="Wang K."/>
            <person name="Wang M."/>
            <person name="Wang X."/>
            <person name="Warfsmann J."/>
            <person name="Weissenbach J."/>
            <person name="White D.D."/>
            <person name="White J.D."/>
            <person name="Wiley G.B."/>
            <person name="Wincker P."/>
            <person name="Xing Y."/>
            <person name="Yang L."/>
            <person name="Yao Z."/>
            <person name="Ying F."/>
            <person name="Zhai J."/>
            <person name="Zhou L."/>
            <person name="Zuber A."/>
            <person name="Denarie J."/>
            <person name="Dixon R.A."/>
            <person name="May G.D."/>
            <person name="Schwartz D.C."/>
            <person name="Rogers J."/>
            <person name="Quetier F."/>
            <person name="Town C.D."/>
            <person name="Roe B.A."/>
        </authorList>
    </citation>
    <scope>NUCLEOTIDE SEQUENCE [LARGE SCALE GENOMIC DNA]</scope>
    <source>
        <strain evidence="7">A17</strain>
        <strain evidence="8 9">cv. Jemalong A17</strain>
    </source>
</reference>
<dbReference type="InterPro" id="IPR005829">
    <property type="entry name" value="Sugar_transporter_CS"/>
</dbReference>
<evidence type="ECO:0000256" key="2">
    <source>
        <dbReference type="ARBA" id="ARBA00022448"/>
    </source>
</evidence>
<dbReference type="SUPFAM" id="SSF103473">
    <property type="entry name" value="MFS general substrate transporter"/>
    <property type="match status" value="1"/>
</dbReference>
<evidence type="ECO:0000256" key="3">
    <source>
        <dbReference type="ARBA" id="ARBA00022692"/>
    </source>
</evidence>
<gene>
    <name evidence="7" type="ordered locus">MTR_5g028590</name>
</gene>
<dbReference type="Pfam" id="PF00083">
    <property type="entry name" value="Sugar_tr"/>
    <property type="match status" value="1"/>
</dbReference>
<comment type="subcellular location">
    <subcellularLocation>
        <location evidence="1">Membrane</location>
        <topology evidence="1">Multi-pass membrane protein</topology>
    </subcellularLocation>
</comment>
<evidence type="ECO:0000256" key="4">
    <source>
        <dbReference type="ARBA" id="ARBA00022989"/>
    </source>
</evidence>
<evidence type="ECO:0000256" key="5">
    <source>
        <dbReference type="ARBA" id="ARBA00023136"/>
    </source>
</evidence>
<organism evidence="7 9">
    <name type="scientific">Medicago truncatula</name>
    <name type="common">Barrel medic</name>
    <name type="synonym">Medicago tribuloides</name>
    <dbReference type="NCBI Taxonomy" id="3880"/>
    <lineage>
        <taxon>Eukaryota</taxon>
        <taxon>Viridiplantae</taxon>
        <taxon>Streptophyta</taxon>
        <taxon>Embryophyta</taxon>
        <taxon>Tracheophyta</taxon>
        <taxon>Spermatophyta</taxon>
        <taxon>Magnoliopsida</taxon>
        <taxon>eudicotyledons</taxon>
        <taxon>Gunneridae</taxon>
        <taxon>Pentapetalae</taxon>
        <taxon>rosids</taxon>
        <taxon>fabids</taxon>
        <taxon>Fabales</taxon>
        <taxon>Fabaceae</taxon>
        <taxon>Papilionoideae</taxon>
        <taxon>50 kb inversion clade</taxon>
        <taxon>NPAAA clade</taxon>
        <taxon>Hologalegina</taxon>
        <taxon>IRL clade</taxon>
        <taxon>Trifolieae</taxon>
        <taxon>Medicago</taxon>
    </lineage>
</organism>
<keyword evidence="9" id="KW-1185">Reference proteome</keyword>
<evidence type="ECO:0000313" key="7">
    <source>
        <dbReference type="EMBL" id="AES95715.1"/>
    </source>
</evidence>
<evidence type="ECO:0000313" key="8">
    <source>
        <dbReference type="EnsemblPlants" id="AES95715"/>
    </source>
</evidence>
<evidence type="ECO:0000256" key="1">
    <source>
        <dbReference type="ARBA" id="ARBA00004141"/>
    </source>
</evidence>
<evidence type="ECO:0000259" key="6">
    <source>
        <dbReference type="PROSITE" id="PS50850"/>
    </source>
</evidence>
<reference evidence="7 9" key="2">
    <citation type="journal article" date="2014" name="BMC Genomics">
        <title>An improved genome release (version Mt4.0) for the model legume Medicago truncatula.</title>
        <authorList>
            <person name="Tang H."/>
            <person name="Krishnakumar V."/>
            <person name="Bidwell S."/>
            <person name="Rosen B."/>
            <person name="Chan A."/>
            <person name="Zhou S."/>
            <person name="Gentzbittel L."/>
            <person name="Childs K.L."/>
            <person name="Yandell M."/>
            <person name="Gundlach H."/>
            <person name="Mayer K.F."/>
            <person name="Schwartz D.C."/>
            <person name="Town C.D."/>
        </authorList>
    </citation>
    <scope>GENOME REANNOTATION</scope>
    <source>
        <strain evidence="8 9">cv. Jemalong A17</strain>
    </source>
</reference>
<dbReference type="GO" id="GO:0016020">
    <property type="term" value="C:membrane"/>
    <property type="evidence" value="ECO:0007669"/>
    <property type="project" value="UniProtKB-SubCell"/>
</dbReference>
<dbReference type="GO" id="GO:0022857">
    <property type="term" value="F:transmembrane transporter activity"/>
    <property type="evidence" value="ECO:0007669"/>
    <property type="project" value="InterPro"/>
</dbReference>
<dbReference type="STRING" id="3880.G7KAY7"/>
<feature type="domain" description="Major facilitator superfamily (MFS) profile" evidence="6">
    <location>
        <begin position="1"/>
        <end position="86"/>
    </location>
</feature>
<dbReference type="EMBL" id="CM001221">
    <property type="protein sequence ID" value="AES95715.1"/>
    <property type="molecule type" value="Genomic_DNA"/>
</dbReference>
<dbReference type="InterPro" id="IPR020846">
    <property type="entry name" value="MFS_dom"/>
</dbReference>
<keyword evidence="4" id="KW-1133">Transmembrane helix</keyword>
<protein>
    <submittedName>
        <fullName evidence="7">MFS transporter</fullName>
    </submittedName>
</protein>
<keyword evidence="5" id="KW-0472">Membrane</keyword>
<keyword evidence="2" id="KW-0813">Transport</keyword>
<reference evidence="8" key="3">
    <citation type="submission" date="2015-04" db="UniProtKB">
        <authorList>
            <consortium name="EnsemblPlants"/>
        </authorList>
    </citation>
    <scope>IDENTIFICATION</scope>
    <source>
        <strain evidence="8">cv. Jemalong A17</strain>
    </source>
</reference>
<dbReference type="Proteomes" id="UP000002051">
    <property type="component" value="Chromosome 5"/>
</dbReference>
<dbReference type="HOGENOM" id="CLU_2501339_0_0_1"/>
<evidence type="ECO:0000313" key="9">
    <source>
        <dbReference type="Proteomes" id="UP000002051"/>
    </source>
</evidence>
<dbReference type="EnsemblPlants" id="AES95715">
    <property type="protein sequence ID" value="AES95715"/>
    <property type="gene ID" value="MTR_5g028590"/>
</dbReference>
<dbReference type="InterPro" id="IPR036259">
    <property type="entry name" value="MFS_trans_sf"/>
</dbReference>
<dbReference type="AlphaFoldDB" id="G7KAY7"/>
<dbReference type="PaxDb" id="3880-AES95715"/>
<dbReference type="InterPro" id="IPR005828">
    <property type="entry name" value="MFS_sugar_transport-like"/>
</dbReference>
<dbReference type="PROSITE" id="PS50850">
    <property type="entry name" value="MFS"/>
    <property type="match status" value="1"/>
</dbReference>
<name>G7KAY7_MEDTR</name>
<sequence length="86" mass="9373">MTYIKQEFDFEKDPTGIMSMSFITETVVTIFSGTISDLVGRRPMLITSSIMFLIGGLVNVLKPSTVITPPKELGAVTLEEGSNSKD</sequence>
<dbReference type="PROSITE" id="PS00216">
    <property type="entry name" value="SUGAR_TRANSPORT_1"/>
    <property type="match status" value="1"/>
</dbReference>
<proteinExistence type="predicted"/>
<dbReference type="Gene3D" id="1.20.1250.20">
    <property type="entry name" value="MFS general substrate transporter like domains"/>
    <property type="match status" value="1"/>
</dbReference>
<dbReference type="eggNOG" id="KOG0254">
    <property type="taxonomic scope" value="Eukaryota"/>
</dbReference>
<accession>G7KAY7</accession>